<organism evidence="2 3">
    <name type="scientific">Actinomadura montaniterrae</name>
    <dbReference type="NCBI Taxonomy" id="1803903"/>
    <lineage>
        <taxon>Bacteria</taxon>
        <taxon>Bacillati</taxon>
        <taxon>Actinomycetota</taxon>
        <taxon>Actinomycetes</taxon>
        <taxon>Streptosporangiales</taxon>
        <taxon>Thermomonosporaceae</taxon>
        <taxon>Actinomadura</taxon>
    </lineage>
</organism>
<accession>A0A6L3W5Y1</accession>
<keyword evidence="3" id="KW-1185">Reference proteome</keyword>
<protein>
    <submittedName>
        <fullName evidence="2">Uncharacterized protein</fullName>
    </submittedName>
</protein>
<evidence type="ECO:0000313" key="3">
    <source>
        <dbReference type="Proteomes" id="UP000483004"/>
    </source>
</evidence>
<comment type="caution">
    <text evidence="2">The sequence shown here is derived from an EMBL/GenBank/DDBJ whole genome shotgun (WGS) entry which is preliminary data.</text>
</comment>
<dbReference type="RefSeq" id="WP_151539730.1">
    <property type="nucleotide sequence ID" value="NZ_WBMR01000019.1"/>
</dbReference>
<name>A0A6L3W5Y1_9ACTN</name>
<dbReference type="Proteomes" id="UP000483004">
    <property type="component" value="Unassembled WGS sequence"/>
</dbReference>
<gene>
    <name evidence="2" type="ORF">F9B16_10025</name>
</gene>
<keyword evidence="1" id="KW-0472">Membrane</keyword>
<reference evidence="2 3" key="1">
    <citation type="submission" date="2019-09" db="EMBL/GenBank/DDBJ databases">
        <title>Actinomadura physcomitrii sp. nov., a novel actinomycete isolated from moss [Physcomitrium sphaericum (Ludw) Fuernr].</title>
        <authorList>
            <person name="Liu C."/>
            <person name="Zhuang X."/>
        </authorList>
    </citation>
    <scope>NUCLEOTIDE SEQUENCE [LARGE SCALE GENOMIC DNA]</scope>
    <source>
        <strain evidence="2 3">CYP1-1B</strain>
    </source>
</reference>
<feature type="transmembrane region" description="Helical" evidence="1">
    <location>
        <begin position="12"/>
        <end position="36"/>
    </location>
</feature>
<keyword evidence="1" id="KW-1133">Transmembrane helix</keyword>
<dbReference type="EMBL" id="WBMR01000019">
    <property type="protein sequence ID" value="KAB2384775.1"/>
    <property type="molecule type" value="Genomic_DNA"/>
</dbReference>
<evidence type="ECO:0000313" key="2">
    <source>
        <dbReference type="EMBL" id="KAB2384775.1"/>
    </source>
</evidence>
<dbReference type="AlphaFoldDB" id="A0A6L3W5Y1"/>
<sequence length="132" mass="13930">MHQQQRGPGRPVVWAFVTAAVAALLVGAAVAGVAYARGGGKARAGAAPTTTRPVTYDPAALQACQVRKLRTTVGRRAETVMRRSLEATDDSDQVALREIHIRYAPGGTRPDLLTLRDAAAAIATWCSDNHIG</sequence>
<evidence type="ECO:0000256" key="1">
    <source>
        <dbReference type="SAM" id="Phobius"/>
    </source>
</evidence>
<keyword evidence="1" id="KW-0812">Transmembrane</keyword>
<proteinExistence type="predicted"/>